<reference evidence="3 4" key="1">
    <citation type="submission" date="2018-11" db="EMBL/GenBank/DDBJ databases">
        <authorList>
            <person name="Huo Y."/>
        </authorList>
    </citation>
    <scope>NUCLEOTIDE SEQUENCE [LARGE SCALE GENOMIC DNA]</scope>
    <source>
        <strain evidence="3 4">DSM 30132</strain>
    </source>
</reference>
<comment type="caution">
    <text evidence="3">The sequence shown here is derived from an EMBL/GenBank/DDBJ whole genome shotgun (WGS) entry which is preliminary data.</text>
</comment>
<dbReference type="GO" id="GO:0051213">
    <property type="term" value="F:dioxygenase activity"/>
    <property type="evidence" value="ECO:0007669"/>
    <property type="project" value="UniProtKB-KW"/>
</dbReference>
<reference evidence="2 5" key="2">
    <citation type="submission" date="2020-08" db="EMBL/GenBank/DDBJ databases">
        <title>Genomic Encyclopedia of Type Strains, Phase III (KMG-III): the genomes of soil and plant-associated and newly described type strains.</title>
        <authorList>
            <person name="Whitman W."/>
        </authorList>
    </citation>
    <scope>NUCLEOTIDE SEQUENCE [LARGE SCALE GENOMIC DNA]</scope>
    <source>
        <strain evidence="2 5">CECT 4113</strain>
    </source>
</reference>
<dbReference type="Pfam" id="PF00903">
    <property type="entry name" value="Glyoxalase"/>
    <property type="match status" value="1"/>
</dbReference>
<dbReference type="PROSITE" id="PS51819">
    <property type="entry name" value="VOC"/>
    <property type="match status" value="1"/>
</dbReference>
<gene>
    <name evidence="3" type="ORF">EFD55_01360</name>
    <name evidence="2" type="ORF">FHS26_000249</name>
</gene>
<keyword evidence="2" id="KW-0560">Oxidoreductase</keyword>
<name>A0A3R9B0N4_9HYPH</name>
<dbReference type="EMBL" id="JACHXH010000001">
    <property type="protein sequence ID" value="MBB3132554.1"/>
    <property type="molecule type" value="Genomic_DNA"/>
</dbReference>
<dbReference type="CDD" id="cd06587">
    <property type="entry name" value="VOC"/>
    <property type="match status" value="1"/>
</dbReference>
<dbReference type="InterPro" id="IPR037523">
    <property type="entry name" value="VOC_core"/>
</dbReference>
<dbReference type="Proteomes" id="UP000518315">
    <property type="component" value="Unassembled WGS sequence"/>
</dbReference>
<organism evidence="3 4">
    <name type="scientific">Rhizobium pisi</name>
    <dbReference type="NCBI Taxonomy" id="574561"/>
    <lineage>
        <taxon>Bacteria</taxon>
        <taxon>Pseudomonadati</taxon>
        <taxon>Pseudomonadota</taxon>
        <taxon>Alphaproteobacteria</taxon>
        <taxon>Hyphomicrobiales</taxon>
        <taxon>Rhizobiaceae</taxon>
        <taxon>Rhizobium/Agrobacterium group</taxon>
        <taxon>Rhizobium</taxon>
    </lineage>
</organism>
<feature type="domain" description="VOC" evidence="1">
    <location>
        <begin position="2"/>
        <end position="124"/>
    </location>
</feature>
<evidence type="ECO:0000313" key="2">
    <source>
        <dbReference type="EMBL" id="MBB3132554.1"/>
    </source>
</evidence>
<evidence type="ECO:0000259" key="1">
    <source>
        <dbReference type="PROSITE" id="PS51819"/>
    </source>
</evidence>
<dbReference type="Gene3D" id="3.10.180.10">
    <property type="entry name" value="2,3-Dihydroxybiphenyl 1,2-Dioxygenase, domain 1"/>
    <property type="match status" value="1"/>
</dbReference>
<keyword evidence="2" id="KW-0223">Dioxygenase</keyword>
<sequence length="130" mass="14115">MRLNHLDFHVPDIAATADFFIRHFGLRLKDMRGLNGLAILEDDAGLEIVLSHAIAKFGTADQVELQRQTYHVGFILPERADVDAVHAGLVAAGADLSGPPAAMRGGWLFYCTAPGKILVEIGWRPGEIAK</sequence>
<accession>A0A3R9B0N4</accession>
<keyword evidence="5" id="KW-1185">Reference proteome</keyword>
<evidence type="ECO:0000313" key="3">
    <source>
        <dbReference type="EMBL" id="RSB86591.1"/>
    </source>
</evidence>
<dbReference type="InterPro" id="IPR004360">
    <property type="entry name" value="Glyas_Fos-R_dOase_dom"/>
</dbReference>
<dbReference type="OrthoDB" id="7223073at2"/>
<protein>
    <submittedName>
        <fullName evidence="2">Catechol 2,3-dioxygenase-like lactoylglutathione lyase family enzyme</fullName>
    </submittedName>
    <submittedName>
        <fullName evidence="3">VOC family protein</fullName>
    </submittedName>
</protein>
<evidence type="ECO:0000313" key="4">
    <source>
        <dbReference type="Proteomes" id="UP000277279"/>
    </source>
</evidence>
<evidence type="ECO:0000313" key="5">
    <source>
        <dbReference type="Proteomes" id="UP000518315"/>
    </source>
</evidence>
<keyword evidence="2" id="KW-0456">Lyase</keyword>
<dbReference type="InterPro" id="IPR029068">
    <property type="entry name" value="Glyas_Bleomycin-R_OHBP_Dase"/>
</dbReference>
<dbReference type="SUPFAM" id="SSF54593">
    <property type="entry name" value="Glyoxalase/Bleomycin resistance protein/Dihydroxybiphenyl dioxygenase"/>
    <property type="match status" value="1"/>
</dbReference>
<proteinExistence type="predicted"/>
<dbReference type="EMBL" id="RJJT01000001">
    <property type="protein sequence ID" value="RSB86591.1"/>
    <property type="molecule type" value="Genomic_DNA"/>
</dbReference>
<dbReference type="GO" id="GO:0016829">
    <property type="term" value="F:lyase activity"/>
    <property type="evidence" value="ECO:0007669"/>
    <property type="project" value="UniProtKB-KW"/>
</dbReference>
<dbReference type="RefSeq" id="WP_125842239.1">
    <property type="nucleotide sequence ID" value="NZ_JACHXH010000001.1"/>
</dbReference>
<dbReference type="AlphaFoldDB" id="A0A3R9B0N4"/>
<dbReference type="Proteomes" id="UP000277279">
    <property type="component" value="Unassembled WGS sequence"/>
</dbReference>